<feature type="region of interest" description="Disordered" evidence="1">
    <location>
        <begin position="53"/>
        <end position="85"/>
    </location>
</feature>
<name>A0ABR1CTT7_NECAM</name>
<dbReference type="EMBL" id="JAVFWL010000003">
    <property type="protein sequence ID" value="KAK6740865.1"/>
    <property type="molecule type" value="Genomic_DNA"/>
</dbReference>
<evidence type="ECO:0000256" key="1">
    <source>
        <dbReference type="SAM" id="MobiDB-lite"/>
    </source>
</evidence>
<feature type="compositionally biased region" description="Basic and acidic residues" evidence="1">
    <location>
        <begin position="60"/>
        <end position="74"/>
    </location>
</feature>
<proteinExistence type="predicted"/>
<organism evidence="2 3">
    <name type="scientific">Necator americanus</name>
    <name type="common">Human hookworm</name>
    <dbReference type="NCBI Taxonomy" id="51031"/>
    <lineage>
        <taxon>Eukaryota</taxon>
        <taxon>Metazoa</taxon>
        <taxon>Ecdysozoa</taxon>
        <taxon>Nematoda</taxon>
        <taxon>Chromadorea</taxon>
        <taxon>Rhabditida</taxon>
        <taxon>Rhabditina</taxon>
        <taxon>Rhabditomorpha</taxon>
        <taxon>Strongyloidea</taxon>
        <taxon>Ancylostomatidae</taxon>
        <taxon>Bunostominae</taxon>
        <taxon>Necator</taxon>
    </lineage>
</organism>
<comment type="caution">
    <text evidence="2">The sequence shown here is derived from an EMBL/GenBank/DDBJ whole genome shotgun (WGS) entry which is preliminary data.</text>
</comment>
<evidence type="ECO:0000313" key="3">
    <source>
        <dbReference type="Proteomes" id="UP001303046"/>
    </source>
</evidence>
<keyword evidence="3" id="KW-1185">Reference proteome</keyword>
<reference evidence="2 3" key="1">
    <citation type="submission" date="2023-08" db="EMBL/GenBank/DDBJ databases">
        <title>A Necator americanus chromosomal reference genome.</title>
        <authorList>
            <person name="Ilik V."/>
            <person name="Petrzelkova K.J."/>
            <person name="Pardy F."/>
            <person name="Fuh T."/>
            <person name="Niatou-Singa F.S."/>
            <person name="Gouil Q."/>
            <person name="Baker L."/>
            <person name="Ritchie M.E."/>
            <person name="Jex A.R."/>
            <person name="Gazzola D."/>
            <person name="Li H."/>
            <person name="Toshio Fujiwara R."/>
            <person name="Zhan B."/>
            <person name="Aroian R.V."/>
            <person name="Pafco B."/>
            <person name="Schwarz E.M."/>
        </authorList>
    </citation>
    <scope>NUCLEOTIDE SEQUENCE [LARGE SCALE GENOMIC DNA]</scope>
    <source>
        <strain evidence="2 3">Aroian</strain>
        <tissue evidence="2">Whole animal</tissue>
    </source>
</reference>
<protein>
    <submittedName>
        <fullName evidence="2">Uncharacterized protein</fullName>
    </submittedName>
</protein>
<accession>A0ABR1CTT7</accession>
<evidence type="ECO:0000313" key="2">
    <source>
        <dbReference type="EMBL" id="KAK6740865.1"/>
    </source>
</evidence>
<sequence length="85" mass="9447">MLSIRVVVQQQKISVSLSSPTVSEPLAAPFALFIPQILNLPYNLGVKDDKQGLGQNKIGSRHEGEKFKNSFDHTHNKRSVLADMM</sequence>
<gene>
    <name evidence="2" type="primary">Necator_chrIII.g9752</name>
    <name evidence="2" type="ORF">RB195_008987</name>
</gene>
<dbReference type="Proteomes" id="UP001303046">
    <property type="component" value="Unassembled WGS sequence"/>
</dbReference>